<dbReference type="Proteomes" id="UP000198832">
    <property type="component" value="Unassembled WGS sequence"/>
</dbReference>
<dbReference type="OrthoDB" id="9798250at2"/>
<name>A0A1I1F091_9ACTN</name>
<dbReference type="RefSeq" id="WP_091120623.1">
    <property type="nucleotide sequence ID" value="NZ_FOLB01000002.1"/>
</dbReference>
<dbReference type="STRING" id="574651.SAMN04487968_102314"/>
<organism evidence="1 2">
    <name type="scientific">Nocardioides terrae</name>
    <dbReference type="NCBI Taxonomy" id="574651"/>
    <lineage>
        <taxon>Bacteria</taxon>
        <taxon>Bacillati</taxon>
        <taxon>Actinomycetota</taxon>
        <taxon>Actinomycetes</taxon>
        <taxon>Propionibacteriales</taxon>
        <taxon>Nocardioidaceae</taxon>
        <taxon>Nocardioides</taxon>
    </lineage>
</organism>
<gene>
    <name evidence="1" type="ORF">SAMN04487968_102314</name>
</gene>
<proteinExistence type="predicted"/>
<evidence type="ECO:0000313" key="1">
    <source>
        <dbReference type="EMBL" id="SFB92406.1"/>
    </source>
</evidence>
<dbReference type="SUPFAM" id="SSF53448">
    <property type="entry name" value="Nucleotide-diphospho-sugar transferases"/>
    <property type="match status" value="1"/>
</dbReference>
<evidence type="ECO:0000313" key="2">
    <source>
        <dbReference type="Proteomes" id="UP000198832"/>
    </source>
</evidence>
<dbReference type="InterPro" id="IPR029044">
    <property type="entry name" value="Nucleotide-diphossugar_trans"/>
</dbReference>
<accession>A0A1I1F091</accession>
<dbReference type="PANTHER" id="PTHR36529:SF1">
    <property type="entry name" value="GLYCOSYLTRANSFERASE"/>
    <property type="match status" value="1"/>
</dbReference>
<reference evidence="1 2" key="1">
    <citation type="submission" date="2016-10" db="EMBL/GenBank/DDBJ databases">
        <authorList>
            <person name="de Groot N.N."/>
        </authorList>
    </citation>
    <scope>NUCLEOTIDE SEQUENCE [LARGE SCALE GENOMIC DNA]</scope>
    <source>
        <strain evidence="1 2">CGMCC 1.7056</strain>
    </source>
</reference>
<dbReference type="Pfam" id="PF09837">
    <property type="entry name" value="DUF2064"/>
    <property type="match status" value="1"/>
</dbReference>
<dbReference type="InterPro" id="IPR018641">
    <property type="entry name" value="Trfase_1_rSAM/seldom-assoc"/>
</dbReference>
<dbReference type="EMBL" id="FOLB01000002">
    <property type="protein sequence ID" value="SFB92406.1"/>
    <property type="molecule type" value="Genomic_DNA"/>
</dbReference>
<protein>
    <submittedName>
        <fullName evidence="1">Uncharacterized protein</fullName>
    </submittedName>
</protein>
<keyword evidence="2" id="KW-1185">Reference proteome</keyword>
<dbReference type="Gene3D" id="3.90.550.10">
    <property type="entry name" value="Spore Coat Polysaccharide Biosynthesis Protein SpsA, Chain A"/>
    <property type="match status" value="1"/>
</dbReference>
<dbReference type="PANTHER" id="PTHR36529">
    <property type="entry name" value="SLL1095 PROTEIN"/>
    <property type="match status" value="1"/>
</dbReference>
<sequence>MTAPRALVLAKATVPGRVKTRLAVDIGDAAAAAVAAASLLDTVTACSQAFGSDACHLALHGDPADGVRGDELARATAGWTTTRQRGAGFAERLVNAHLDLPGDGAVLQVGMDTPQLTPELLGDVAEQLDRHGAVLGPAEDGGWWILALRSARDARALSGVPMSTTTTYQRTRAALVDAGLQVGVAVTLRDVDDLADARAVVTGLTDGHFPRAWREVAP</sequence>
<dbReference type="AlphaFoldDB" id="A0A1I1F091"/>